<keyword evidence="1" id="KW-1133">Transmembrane helix</keyword>
<dbReference type="AlphaFoldDB" id="A0A2H0RFP6"/>
<sequence length="67" mass="7541">MVSMAYFIFNAWFGLYAHDVIGHPAPGVCPKLLDGHCDFSYLAMVGMMMAALWMLMDIRLLGREVKS</sequence>
<gene>
    <name evidence="2" type="ORF">COV10_03090</name>
</gene>
<proteinExistence type="predicted"/>
<evidence type="ECO:0000313" key="3">
    <source>
        <dbReference type="Proteomes" id="UP000228767"/>
    </source>
</evidence>
<reference evidence="2 3" key="1">
    <citation type="submission" date="2017-09" db="EMBL/GenBank/DDBJ databases">
        <title>Depth-based differentiation of microbial function through sediment-hosted aquifers and enrichment of novel symbionts in the deep terrestrial subsurface.</title>
        <authorList>
            <person name="Probst A.J."/>
            <person name="Ladd B."/>
            <person name="Jarett J.K."/>
            <person name="Geller-Mcgrath D.E."/>
            <person name="Sieber C.M."/>
            <person name="Emerson J.B."/>
            <person name="Anantharaman K."/>
            <person name="Thomas B.C."/>
            <person name="Malmstrom R."/>
            <person name="Stieglmeier M."/>
            <person name="Klingl A."/>
            <person name="Woyke T."/>
            <person name="Ryan C.M."/>
            <person name="Banfield J.F."/>
        </authorList>
    </citation>
    <scope>NUCLEOTIDE SEQUENCE [LARGE SCALE GENOMIC DNA]</scope>
    <source>
        <strain evidence="2">CG10_big_fil_rev_8_21_14_0_10_51_16</strain>
    </source>
</reference>
<feature type="transmembrane region" description="Helical" evidence="1">
    <location>
        <begin position="41"/>
        <end position="61"/>
    </location>
</feature>
<accession>A0A2H0RFP6</accession>
<evidence type="ECO:0000313" key="2">
    <source>
        <dbReference type="EMBL" id="PIR44844.1"/>
    </source>
</evidence>
<evidence type="ECO:0000256" key="1">
    <source>
        <dbReference type="SAM" id="Phobius"/>
    </source>
</evidence>
<keyword evidence="1" id="KW-0472">Membrane</keyword>
<dbReference type="EMBL" id="PCYI01000019">
    <property type="protein sequence ID" value="PIR44844.1"/>
    <property type="molecule type" value="Genomic_DNA"/>
</dbReference>
<comment type="caution">
    <text evidence="2">The sequence shown here is derived from an EMBL/GenBank/DDBJ whole genome shotgun (WGS) entry which is preliminary data.</text>
</comment>
<name>A0A2H0RFP6_9BACT</name>
<organism evidence="2 3">
    <name type="scientific">Candidatus Vogelbacteria bacterium CG10_big_fil_rev_8_21_14_0_10_51_16</name>
    <dbReference type="NCBI Taxonomy" id="1975045"/>
    <lineage>
        <taxon>Bacteria</taxon>
        <taxon>Candidatus Vogeliibacteriota</taxon>
    </lineage>
</organism>
<dbReference type="Proteomes" id="UP000228767">
    <property type="component" value="Unassembled WGS sequence"/>
</dbReference>
<protein>
    <submittedName>
        <fullName evidence="2">Uncharacterized protein</fullName>
    </submittedName>
</protein>
<keyword evidence="1" id="KW-0812">Transmembrane</keyword>